<comment type="caution">
    <text evidence="1">The sequence shown here is derived from an EMBL/GenBank/DDBJ whole genome shotgun (WGS) entry which is preliminary data.</text>
</comment>
<dbReference type="RefSeq" id="WP_161125284.1">
    <property type="nucleotide sequence ID" value="NZ_VYSB01000009.1"/>
</dbReference>
<dbReference type="AlphaFoldDB" id="A0A7C9N8U1"/>
<dbReference type="Proteomes" id="UP000481947">
    <property type="component" value="Unassembled WGS sequence"/>
</dbReference>
<evidence type="ECO:0000313" key="2">
    <source>
        <dbReference type="Proteomes" id="UP000481947"/>
    </source>
</evidence>
<dbReference type="EMBL" id="VYSB01000009">
    <property type="protein sequence ID" value="MYZ52442.1"/>
    <property type="molecule type" value="Genomic_DNA"/>
</dbReference>
<evidence type="ECO:0000313" key="1">
    <source>
        <dbReference type="EMBL" id="MYZ52442.1"/>
    </source>
</evidence>
<sequence length="91" mass="9910">MAQAFIINQFDKIVGIIGDAAIIQAADYSLNGGRFTTGKQVLVGRVVDGEIRNGITLRYSIAHKYAARRQEVAQAPFAAARNVNGMQIFEL</sequence>
<reference evidence="1 2" key="1">
    <citation type="submission" date="2019-09" db="EMBL/GenBank/DDBJ databases">
        <title>Identification of Malikia spinosa a prominent benzene-, toluene-, and ethylbenzene-degrading bacterium: enrichment, isolation and whole genome sequencing.</title>
        <authorList>
            <person name="Tancsics A."/>
            <person name="Revesz F."/>
            <person name="Kriszt B."/>
        </authorList>
    </citation>
    <scope>NUCLEOTIDE SEQUENCE [LARGE SCALE GENOMIC DNA]</scope>
    <source>
        <strain evidence="1 2">AB6</strain>
    </source>
</reference>
<accession>A0A7C9N8U1</accession>
<name>A0A7C9N8U1_9BURK</name>
<gene>
    <name evidence="1" type="ORF">F5985_09925</name>
</gene>
<organism evidence="1 2">
    <name type="scientific">Malikia spinosa</name>
    <dbReference type="NCBI Taxonomy" id="86180"/>
    <lineage>
        <taxon>Bacteria</taxon>
        <taxon>Pseudomonadati</taxon>
        <taxon>Pseudomonadota</taxon>
        <taxon>Betaproteobacteria</taxon>
        <taxon>Burkholderiales</taxon>
        <taxon>Comamonadaceae</taxon>
        <taxon>Malikia</taxon>
    </lineage>
</organism>
<protein>
    <submittedName>
        <fullName evidence="1">Uncharacterized protein</fullName>
    </submittedName>
</protein>
<proteinExistence type="predicted"/>